<proteinExistence type="predicted"/>
<dbReference type="InterPro" id="IPR021496">
    <property type="entry name" value="DUF3150"/>
</dbReference>
<evidence type="ECO:0000313" key="1">
    <source>
        <dbReference type="EMBL" id="HAD9325707.1"/>
    </source>
</evidence>
<comment type="caution">
    <text evidence="1">The sequence shown here is derived from an EMBL/GenBank/DDBJ whole genome shotgun (WGS) entry which is preliminary data.</text>
</comment>
<name>A0A722XGX4_SALER</name>
<dbReference type="EMBL" id="DAAQHH010000001">
    <property type="protein sequence ID" value="HAD9325707.1"/>
    <property type="molecule type" value="Genomic_DNA"/>
</dbReference>
<sequence length="319" mass="36219">MSIQTLDKLLICHIDCSIWSGRKKLRPEDFRLANGSQLPPKDVASLGSKKICDPEALANFERLKKEAQRLCEQVGVRFLGGYAVPEDRIDQIVPELDRIGQEFAQCKQLFLDNYDQVTFDWVAKHPEFADAIRRALSPIEDVEQRLQFDYAIYRMQPADQAGGLDDKVNGMGHTLFREVARDANELFERSVAGKNQISQRALNPLKRLRDKLDGLSFLDHRVQPMVEAMDNLFVRLPKTGPVTDNLYHELMATILILSDPDKMRMHGEGQLDIRQLMPKPEPKPKPAQPVSAQADNLRAITQPTVRPNLGSTVPNSFYF</sequence>
<protein>
    <submittedName>
        <fullName evidence="1">DUF3150 domain-containing protein</fullName>
    </submittedName>
</protein>
<dbReference type="AlphaFoldDB" id="A0A722XGX4"/>
<gene>
    <name evidence="1" type="ORF">G1429_00125</name>
</gene>
<dbReference type="Pfam" id="PF11348">
    <property type="entry name" value="DUF3150"/>
    <property type="match status" value="1"/>
</dbReference>
<reference evidence="1" key="2">
    <citation type="submission" date="2019-01" db="EMBL/GenBank/DDBJ databases">
        <authorList>
            <consortium name="NCBI Pathogen Detection Project"/>
        </authorList>
    </citation>
    <scope>NUCLEOTIDE SEQUENCE</scope>
    <source>
        <strain evidence="1">R17.5973</strain>
    </source>
</reference>
<accession>A0A722XGX4</accession>
<reference evidence="1" key="1">
    <citation type="journal article" date="2018" name="Genome Biol.">
        <title>SKESA: strategic k-mer extension for scrupulous assemblies.</title>
        <authorList>
            <person name="Souvorov A."/>
            <person name="Agarwala R."/>
            <person name="Lipman D.J."/>
        </authorList>
    </citation>
    <scope>NUCLEOTIDE SEQUENCE</scope>
    <source>
        <strain evidence="1">R17.5973</strain>
    </source>
</reference>
<organism evidence="1">
    <name type="scientific">Salmonella enterica</name>
    <name type="common">Salmonella choleraesuis</name>
    <dbReference type="NCBI Taxonomy" id="28901"/>
    <lineage>
        <taxon>Bacteria</taxon>
        <taxon>Pseudomonadati</taxon>
        <taxon>Pseudomonadota</taxon>
        <taxon>Gammaproteobacteria</taxon>
        <taxon>Enterobacterales</taxon>
        <taxon>Enterobacteriaceae</taxon>
        <taxon>Salmonella</taxon>
    </lineage>
</organism>